<feature type="non-terminal residue" evidence="18">
    <location>
        <position position="1"/>
    </location>
</feature>
<evidence type="ECO:0000259" key="17">
    <source>
        <dbReference type="PROSITE" id="PS50234"/>
    </source>
</evidence>
<organism evidence="18">
    <name type="scientific">Schistocephalus solidus</name>
    <name type="common">Tapeworm</name>
    <dbReference type="NCBI Taxonomy" id="70667"/>
    <lineage>
        <taxon>Eukaryota</taxon>
        <taxon>Metazoa</taxon>
        <taxon>Spiralia</taxon>
        <taxon>Lophotrochozoa</taxon>
        <taxon>Platyhelminthes</taxon>
        <taxon>Cestoda</taxon>
        <taxon>Eucestoda</taxon>
        <taxon>Diphyllobothriidea</taxon>
        <taxon>Diphyllobothriidae</taxon>
        <taxon>Schistocephalus</taxon>
    </lineage>
</organism>
<keyword evidence="13" id="KW-1015">Disulfide bond</keyword>
<dbReference type="Gene3D" id="3.40.50.410">
    <property type="entry name" value="von Willebrand factor, type A domain"/>
    <property type="match status" value="1"/>
</dbReference>
<reference evidence="18" key="1">
    <citation type="submission" date="2016-01" db="EMBL/GenBank/DDBJ databases">
        <title>Reference transcriptome for the parasite Schistocephalus solidus: insights into the molecular evolution of parasitism.</title>
        <authorList>
            <person name="Hebert F.O."/>
            <person name="Grambauer S."/>
            <person name="Barber I."/>
            <person name="Landry C.R."/>
            <person name="Aubin-Horth N."/>
        </authorList>
    </citation>
    <scope>NUCLEOTIDE SEQUENCE</scope>
</reference>
<evidence type="ECO:0000256" key="13">
    <source>
        <dbReference type="ARBA" id="ARBA00023157"/>
    </source>
</evidence>
<comment type="subcellular location">
    <subcellularLocation>
        <location evidence="1">Membrane</location>
        <topology evidence="1">Single-pass type I membrane protein</topology>
    </subcellularLocation>
</comment>
<keyword evidence="9" id="KW-0851">Voltage-gated channel</keyword>
<evidence type="ECO:0000256" key="10">
    <source>
        <dbReference type="ARBA" id="ARBA00022989"/>
    </source>
</evidence>
<evidence type="ECO:0000256" key="4">
    <source>
        <dbReference type="ARBA" id="ARBA00022673"/>
    </source>
</evidence>
<dbReference type="InterPro" id="IPR051173">
    <property type="entry name" value="Ca_channel_alpha-2/delta"/>
</dbReference>
<keyword evidence="12 16" id="KW-0472">Membrane</keyword>
<keyword evidence="7" id="KW-0732">Signal</keyword>
<gene>
    <name evidence="18" type="primary">CA2D1</name>
    <name evidence="18" type="ORF">TR161672</name>
</gene>
<dbReference type="InterPro" id="IPR013680">
    <property type="entry name" value="VDCC_a2/dsu"/>
</dbReference>
<evidence type="ECO:0000256" key="1">
    <source>
        <dbReference type="ARBA" id="ARBA00004479"/>
    </source>
</evidence>
<evidence type="ECO:0000256" key="3">
    <source>
        <dbReference type="ARBA" id="ARBA00022568"/>
    </source>
</evidence>
<protein>
    <submittedName>
        <fullName evidence="18">Voltage-dependent calcium channel subunit alpha-2/delta-1</fullName>
    </submittedName>
</protein>
<keyword evidence="4" id="KW-0107">Calcium channel</keyword>
<evidence type="ECO:0000256" key="7">
    <source>
        <dbReference type="ARBA" id="ARBA00022729"/>
    </source>
</evidence>
<evidence type="ECO:0000256" key="6">
    <source>
        <dbReference type="ARBA" id="ARBA00022723"/>
    </source>
</evidence>
<name>A0A0X3NXU4_SCHSO</name>
<dbReference type="GO" id="GO:0046872">
    <property type="term" value="F:metal ion binding"/>
    <property type="evidence" value="ECO:0007669"/>
    <property type="project" value="UniProtKB-KW"/>
</dbReference>
<dbReference type="AlphaFoldDB" id="A0A0X3NXU4"/>
<evidence type="ECO:0000256" key="8">
    <source>
        <dbReference type="ARBA" id="ARBA00022837"/>
    </source>
</evidence>
<keyword evidence="14" id="KW-0325">Glycoprotein</keyword>
<dbReference type="Pfam" id="PF00092">
    <property type="entry name" value="VWA"/>
    <property type="match status" value="1"/>
</dbReference>
<dbReference type="PANTHER" id="PTHR10166:SF37">
    <property type="entry name" value="STOLID, ISOFORM H"/>
    <property type="match status" value="1"/>
</dbReference>
<evidence type="ECO:0000256" key="9">
    <source>
        <dbReference type="ARBA" id="ARBA00022882"/>
    </source>
</evidence>
<dbReference type="Pfam" id="PF08399">
    <property type="entry name" value="VWA_N"/>
    <property type="match status" value="1"/>
</dbReference>
<dbReference type="Pfam" id="PF08473">
    <property type="entry name" value="VGCC_alpha2"/>
    <property type="match status" value="1"/>
</dbReference>
<evidence type="ECO:0000313" key="18">
    <source>
        <dbReference type="EMBL" id="JAP40512.1"/>
    </source>
</evidence>
<evidence type="ECO:0000256" key="16">
    <source>
        <dbReference type="SAM" id="Phobius"/>
    </source>
</evidence>
<dbReference type="Gene3D" id="3.30.450.20">
    <property type="entry name" value="PAS domain"/>
    <property type="match status" value="1"/>
</dbReference>
<keyword evidence="3" id="KW-0109">Calcium transport</keyword>
<sequence>FFLILRLRKPKMTFTLWKMGVSSVIIISFILFVPGNALTNSKFAAELKGLVRRECSLDAVSSAYQRLINEGKITLEPLKPLKNVKEYASKLSELFSKKAAALEEVVQDVEEEAAKYPWNPLLKNISFTSLTDFDPNLERHHYFDIPVNQSQSGVYLPAEVYINDSIIAHQVDWTSTTDHIFKKQNDTLNFIYFASVYGFLRIYPRFQWPMDDKIRALDARRRSWYTQYTSVPKDVLFLVDTSGSMHGQALHLVNTSLRLLIQNLNRNDFFAVAKFPADRNHPAPTLLYGCSQNESCYNLLVQATSQNKQHAIQNVFRLVAENGANYDEAIFFGLKLMSSFSSGRSPAAHCNRILVLISDGDIYYNETTVQALRKYRHYVRLFTYSLSTLTAPGPLDKLAREINGTFAHIPVIGAMSNILSHFTENAELRRPIRNHKAQKMELVVHQAADIFPTTIAEKIGPMASLTMAVYNRTRSLSLLGIMGTDVSGREMVDLLQTYINSPTDYAFILDNNGYVIFHPLLKSYRRMSSYFVDVDLIDIEAAMNPEMLQLRNDIIDNKEGVAVVDDFALFLDEIHAHRTARTYAHAPIPDTNYSICIVTAEPRDIDVQYMSQKEKLTIDPVFGTISVENKDTSTLLQSVSVVISSTLAKCRTPSFSRILTQTTTTITPVTSEQPLDQTESVDGVTSTIDGISNGTLTDPAQEIQDLYEDLPPLSRRRRGWFEEFIVDDPTGVAQINSILKFILSTDFGNHYYDGHFLSDLIAGLAVIEDWESYPISKDVISRSVFFTSGLGFIYPAKLHGFEEDLTADFANSSLWQRVLDSDGLLFWIQPKMEDPTLPAPVLSHKAPGNNTVVNGNNTRIFLMPNTSTMWTGVPVFEASIPIAPLPRVTIFKGISASQNAISNTFAVAGLTLKETYLQSRLTEFPECSGEKICYLLDDAALILAANKPALNYQVGHFLGSADPWLMQELLDNMVYSRVKYYDYQSVCDTTELADRNCTSPGTRLMPSLLRGLQRTFSPQIWLDFLVDCFKVLFKLIRVCIALGQFVLGAAGHAGRGDYMSCIKSSYRYYATDGAIFVTSSRASSNAFTSMLMENLMQDAAEIPIAGNETEYFDELPLPPEVPVRPVTSGVFNCSESCTRSWSATPIPETNTKLVVVDPVCPCAPNDVEWHLSPSIAKDITVCEDMQNPRYRRPVQTCTPS</sequence>
<dbReference type="SMART" id="SM00327">
    <property type="entry name" value="VWA"/>
    <property type="match status" value="1"/>
</dbReference>
<keyword evidence="10 16" id="KW-1133">Transmembrane helix</keyword>
<dbReference type="EMBL" id="GEEE01022713">
    <property type="protein sequence ID" value="JAP40512.1"/>
    <property type="molecule type" value="Transcribed_RNA"/>
</dbReference>
<keyword evidence="6" id="KW-0479">Metal-binding</keyword>
<dbReference type="GO" id="GO:0005245">
    <property type="term" value="F:voltage-gated calcium channel activity"/>
    <property type="evidence" value="ECO:0007669"/>
    <property type="project" value="TreeGrafter"/>
</dbReference>
<keyword evidence="5 16" id="KW-0812">Transmembrane</keyword>
<dbReference type="InterPro" id="IPR013608">
    <property type="entry name" value="VWA_N"/>
</dbReference>
<dbReference type="SUPFAM" id="SSF53300">
    <property type="entry name" value="vWA-like"/>
    <property type="match status" value="1"/>
</dbReference>
<keyword evidence="8" id="KW-0106">Calcium</keyword>
<feature type="transmembrane region" description="Helical" evidence="16">
    <location>
        <begin position="12"/>
        <end position="33"/>
    </location>
</feature>
<keyword evidence="2" id="KW-0813">Transport</keyword>
<dbReference type="InterPro" id="IPR036465">
    <property type="entry name" value="vWFA_dom_sf"/>
</dbReference>
<dbReference type="PROSITE" id="PS50234">
    <property type="entry name" value="VWFA"/>
    <property type="match status" value="1"/>
</dbReference>
<evidence type="ECO:0000256" key="14">
    <source>
        <dbReference type="ARBA" id="ARBA00023180"/>
    </source>
</evidence>
<keyword evidence="15" id="KW-0407">Ion channel</keyword>
<dbReference type="PANTHER" id="PTHR10166">
    <property type="entry name" value="VOLTAGE-DEPENDENT CALCIUM CHANNEL SUBUNIT ALPHA-2/DELTA-RELATED"/>
    <property type="match status" value="1"/>
</dbReference>
<feature type="domain" description="VWFA" evidence="17">
    <location>
        <begin position="234"/>
        <end position="426"/>
    </location>
</feature>
<evidence type="ECO:0000256" key="11">
    <source>
        <dbReference type="ARBA" id="ARBA00023065"/>
    </source>
</evidence>
<accession>A0A0X3NXU4</accession>
<evidence type="ECO:0000256" key="12">
    <source>
        <dbReference type="ARBA" id="ARBA00023136"/>
    </source>
</evidence>
<keyword evidence="11" id="KW-0406">Ion transport</keyword>
<evidence type="ECO:0000256" key="2">
    <source>
        <dbReference type="ARBA" id="ARBA00022448"/>
    </source>
</evidence>
<evidence type="ECO:0000256" key="15">
    <source>
        <dbReference type="ARBA" id="ARBA00023303"/>
    </source>
</evidence>
<dbReference type="GO" id="GO:0005891">
    <property type="term" value="C:voltage-gated calcium channel complex"/>
    <property type="evidence" value="ECO:0007669"/>
    <property type="project" value="TreeGrafter"/>
</dbReference>
<evidence type="ECO:0000256" key="5">
    <source>
        <dbReference type="ARBA" id="ARBA00022692"/>
    </source>
</evidence>
<proteinExistence type="predicted"/>
<dbReference type="InterPro" id="IPR002035">
    <property type="entry name" value="VWF_A"/>
</dbReference>